<dbReference type="EMBL" id="BAABHS010000023">
    <property type="protein sequence ID" value="GAA4980815.1"/>
    <property type="molecule type" value="Genomic_DNA"/>
</dbReference>
<accession>A0ABP9HWT4</accession>
<keyword evidence="3" id="KW-1185">Reference proteome</keyword>
<sequence length="150" mass="16498">MARGTPRFSCLSLLVVGVLVVGLVVGGVVVTLKFEQRRDLKRTEQLALEHARHWATVVAGQIDAGASPLGDTLRVDFWEEKIRVLTLNRAPDGITGIVKAEERRTTTFGHSTVFRCFAYDIPATPRPPERFTVRATPCPPVLPVNPGTLR</sequence>
<evidence type="ECO:0000256" key="1">
    <source>
        <dbReference type="SAM" id="Phobius"/>
    </source>
</evidence>
<comment type="caution">
    <text evidence="2">The sequence shown here is derived from an EMBL/GenBank/DDBJ whole genome shotgun (WGS) entry which is preliminary data.</text>
</comment>
<feature type="transmembrane region" description="Helical" evidence="1">
    <location>
        <begin position="12"/>
        <end position="32"/>
    </location>
</feature>
<reference evidence="3" key="1">
    <citation type="journal article" date="2019" name="Int. J. Syst. Evol. Microbiol.">
        <title>The Global Catalogue of Microorganisms (GCM) 10K type strain sequencing project: providing services to taxonomists for standard genome sequencing and annotation.</title>
        <authorList>
            <consortium name="The Broad Institute Genomics Platform"/>
            <consortium name="The Broad Institute Genome Sequencing Center for Infectious Disease"/>
            <person name="Wu L."/>
            <person name="Ma J."/>
        </authorList>
    </citation>
    <scope>NUCLEOTIDE SEQUENCE [LARGE SCALE GENOMIC DNA]</scope>
    <source>
        <strain evidence="3">JCM 17986</strain>
    </source>
</reference>
<organism evidence="2 3">
    <name type="scientific">Yinghuangia aomiensis</name>
    <dbReference type="NCBI Taxonomy" id="676205"/>
    <lineage>
        <taxon>Bacteria</taxon>
        <taxon>Bacillati</taxon>
        <taxon>Actinomycetota</taxon>
        <taxon>Actinomycetes</taxon>
        <taxon>Kitasatosporales</taxon>
        <taxon>Streptomycetaceae</taxon>
        <taxon>Yinghuangia</taxon>
    </lineage>
</organism>
<name>A0ABP9HWT4_9ACTN</name>
<protein>
    <submittedName>
        <fullName evidence="2">Uncharacterized protein</fullName>
    </submittedName>
</protein>
<keyword evidence="1" id="KW-0812">Transmembrane</keyword>
<gene>
    <name evidence="2" type="ORF">GCM10023205_57400</name>
</gene>
<dbReference type="Proteomes" id="UP001500466">
    <property type="component" value="Unassembled WGS sequence"/>
</dbReference>
<keyword evidence="1" id="KW-0472">Membrane</keyword>
<proteinExistence type="predicted"/>
<dbReference type="RefSeq" id="WP_345678616.1">
    <property type="nucleotide sequence ID" value="NZ_BAABHS010000023.1"/>
</dbReference>
<keyword evidence="1" id="KW-1133">Transmembrane helix</keyword>
<evidence type="ECO:0000313" key="3">
    <source>
        <dbReference type="Proteomes" id="UP001500466"/>
    </source>
</evidence>
<evidence type="ECO:0000313" key="2">
    <source>
        <dbReference type="EMBL" id="GAA4980815.1"/>
    </source>
</evidence>